<dbReference type="Proteomes" id="UP000220840">
    <property type="component" value="Unassembled WGS sequence"/>
</dbReference>
<dbReference type="AlphaFoldDB" id="A0A2A7MHX1"/>
<dbReference type="OrthoDB" id="1923060at2"/>
<organism evidence="1 2">
    <name type="scientific">Clostridium neonatale</name>
    <dbReference type="NCBI Taxonomy" id="137838"/>
    <lineage>
        <taxon>Bacteria</taxon>
        <taxon>Bacillati</taxon>
        <taxon>Bacillota</taxon>
        <taxon>Clostridia</taxon>
        <taxon>Eubacteriales</taxon>
        <taxon>Clostridiaceae</taxon>
        <taxon>Clostridium</taxon>
    </lineage>
</organism>
<name>A0A2A7MHX1_9CLOT</name>
<sequence length="75" mass="8569">MKVSIKADKIRFTILIPLSLCGFIIRHIPNKELTDELKVLIIEAIKCVKRSSREYKGMKIVELETADGQEVKITL</sequence>
<dbReference type="RefSeq" id="WP_058295085.1">
    <property type="nucleotide sequence ID" value="NZ_CAMRXJ010000086.1"/>
</dbReference>
<comment type="caution">
    <text evidence="1">The sequence shown here is derived from an EMBL/GenBank/DDBJ whole genome shotgun (WGS) entry which is preliminary data.</text>
</comment>
<proteinExistence type="predicted"/>
<reference evidence="1 2" key="1">
    <citation type="submission" date="2017-10" db="EMBL/GenBank/DDBJ databases">
        <title>Effective Description of Clostridium neonatale sp. nov. linked to necrotizing enterocolitis in neonates and a clarification of species assignable to the genus Clostridium (Prazmowski 1880) emend. Lawson and Rainey 2016.</title>
        <authorList>
            <person name="Bernard K."/>
            <person name="Burdz T."/>
            <person name="Wiebe D."/>
            <person name="Balcewich B."/>
            <person name="Alfa M."/>
            <person name="Bernier A.-M."/>
        </authorList>
    </citation>
    <scope>NUCLEOTIDE SEQUENCE [LARGE SCALE GENOMIC DNA]</scope>
    <source>
        <strain evidence="1 2">LCDC99A005</strain>
    </source>
</reference>
<dbReference type="STRING" id="137838.GCA_001458595_02292"/>
<protein>
    <submittedName>
        <fullName evidence="1">Uncharacterized protein</fullName>
    </submittedName>
</protein>
<dbReference type="EMBL" id="PDCJ01000001">
    <property type="protein sequence ID" value="PEG30921.1"/>
    <property type="molecule type" value="Genomic_DNA"/>
</dbReference>
<evidence type="ECO:0000313" key="2">
    <source>
        <dbReference type="Proteomes" id="UP000220840"/>
    </source>
</evidence>
<keyword evidence="2" id="KW-1185">Reference proteome</keyword>
<evidence type="ECO:0000313" key="1">
    <source>
        <dbReference type="EMBL" id="PEG30921.1"/>
    </source>
</evidence>
<accession>A0A2A7MHX1</accession>
<gene>
    <name evidence="1" type="ORF">CQ394_04140</name>
</gene>